<evidence type="ECO:0000313" key="4">
    <source>
        <dbReference type="Proteomes" id="UP000256424"/>
    </source>
</evidence>
<name>A0A3D8J6J4_9HELI</name>
<dbReference type="EMBL" id="NXLW01000003">
    <property type="protein sequence ID" value="RDU73127.1"/>
    <property type="molecule type" value="Genomic_DNA"/>
</dbReference>
<dbReference type="OrthoDB" id="9807064at2"/>
<organism evidence="3 4">
    <name type="scientific">Helicobacter aurati</name>
    <dbReference type="NCBI Taxonomy" id="137778"/>
    <lineage>
        <taxon>Bacteria</taxon>
        <taxon>Pseudomonadati</taxon>
        <taxon>Campylobacterota</taxon>
        <taxon>Epsilonproteobacteria</taxon>
        <taxon>Campylobacterales</taxon>
        <taxon>Helicobacteraceae</taxon>
        <taxon>Helicobacter</taxon>
    </lineage>
</organism>
<sequence length="248" mass="29055">MYIYWFKEIPSTQEFLYALTKNDDSLPILVLTLKQTKGIGSRGNKWQSPQEGIYFSFALHTSQLPNDLPIQSSSIYFGWLFLQKLRECNKHVWLKWPNDLYIQDTKAKIGKIGGIMTQATKQCLICGMGINVFDSNYASLYQEQHEENTLKVLYEILSFLGLHVKLDEILQQEYVKIKLTQSSYNTDVFTYISWQHVFTQYQQEFYKSHSFTTHITCNNVLQEIKLSDCLLCEDGSLMKDNKKFYSLR</sequence>
<dbReference type="GO" id="GO:0004077">
    <property type="term" value="F:biotin--[biotin carboxyl-carrier protein] ligase activity"/>
    <property type="evidence" value="ECO:0007669"/>
    <property type="project" value="InterPro"/>
</dbReference>
<dbReference type="InterPro" id="IPR045864">
    <property type="entry name" value="aa-tRNA-synth_II/BPL/LPL"/>
</dbReference>
<reference evidence="3 4" key="1">
    <citation type="submission" date="2018-04" db="EMBL/GenBank/DDBJ databases">
        <title>Novel Campyloabacter and Helicobacter Species and Strains.</title>
        <authorList>
            <person name="Mannion A.J."/>
            <person name="Shen Z."/>
            <person name="Fox J.G."/>
        </authorList>
    </citation>
    <scope>NUCLEOTIDE SEQUENCE [LARGE SCALE GENOMIC DNA]</scope>
    <source>
        <strain evidence="3 4">MIT 97-5075</strain>
    </source>
</reference>
<dbReference type="SUPFAM" id="SSF55681">
    <property type="entry name" value="Class II aaRS and biotin synthetases"/>
    <property type="match status" value="1"/>
</dbReference>
<dbReference type="GO" id="GO:0005737">
    <property type="term" value="C:cytoplasm"/>
    <property type="evidence" value="ECO:0007669"/>
    <property type="project" value="TreeGrafter"/>
</dbReference>
<dbReference type="Pfam" id="PF03099">
    <property type="entry name" value="BPL_LplA_LipB"/>
    <property type="match status" value="1"/>
</dbReference>
<accession>A0A3D8J6J4</accession>
<comment type="caution">
    <text evidence="3">The sequence shown here is derived from an EMBL/GenBank/DDBJ whole genome shotgun (WGS) entry which is preliminary data.</text>
</comment>
<dbReference type="InterPro" id="IPR004143">
    <property type="entry name" value="BPL_LPL_catalytic"/>
</dbReference>
<evidence type="ECO:0000256" key="1">
    <source>
        <dbReference type="ARBA" id="ARBA00022598"/>
    </source>
</evidence>
<gene>
    <name evidence="3" type="ORF">CQA66_02575</name>
</gene>
<evidence type="ECO:0000313" key="3">
    <source>
        <dbReference type="EMBL" id="RDU73127.1"/>
    </source>
</evidence>
<dbReference type="AlphaFoldDB" id="A0A3D8J6J4"/>
<dbReference type="PROSITE" id="PS51733">
    <property type="entry name" value="BPL_LPL_CATALYTIC"/>
    <property type="match status" value="1"/>
</dbReference>
<dbReference type="PANTHER" id="PTHR12835">
    <property type="entry name" value="BIOTIN PROTEIN LIGASE"/>
    <property type="match status" value="1"/>
</dbReference>
<dbReference type="Proteomes" id="UP000256424">
    <property type="component" value="Unassembled WGS sequence"/>
</dbReference>
<dbReference type="Gene3D" id="3.30.930.10">
    <property type="entry name" value="Bira Bifunctional Protein, Domain 2"/>
    <property type="match status" value="1"/>
</dbReference>
<keyword evidence="4" id="KW-1185">Reference proteome</keyword>
<dbReference type="RefSeq" id="WP_104762724.1">
    <property type="nucleotide sequence ID" value="NZ_FZPM01000006.1"/>
</dbReference>
<keyword evidence="1 3" id="KW-0436">Ligase</keyword>
<feature type="domain" description="BPL/LPL catalytic" evidence="2">
    <location>
        <begin position="1"/>
        <end position="185"/>
    </location>
</feature>
<dbReference type="InterPro" id="IPR004408">
    <property type="entry name" value="Biotin_CoA_COase_ligase"/>
</dbReference>
<protein>
    <submittedName>
        <fullName evidence="3">Biotin--[acetyl-CoA-carboxylase] ligase</fullName>
    </submittedName>
</protein>
<dbReference type="NCBIfam" id="TIGR00121">
    <property type="entry name" value="birA_ligase"/>
    <property type="match status" value="1"/>
</dbReference>
<proteinExistence type="predicted"/>
<dbReference type="CDD" id="cd16442">
    <property type="entry name" value="BPL"/>
    <property type="match status" value="1"/>
</dbReference>
<evidence type="ECO:0000259" key="2">
    <source>
        <dbReference type="PROSITE" id="PS51733"/>
    </source>
</evidence>
<dbReference type="PANTHER" id="PTHR12835:SF5">
    <property type="entry name" value="BIOTIN--PROTEIN LIGASE"/>
    <property type="match status" value="1"/>
</dbReference>
<dbReference type="NCBIfam" id="NF006294">
    <property type="entry name" value="PRK08477.1"/>
    <property type="match status" value="1"/>
</dbReference>